<accession>A0A5J4VIY5</accession>
<comment type="caution">
    <text evidence="1">The sequence shown here is derived from an EMBL/GenBank/DDBJ whole genome shotgun (WGS) entry which is preliminary data.</text>
</comment>
<organism evidence="1 2">
    <name type="scientific">Streblomastix strix</name>
    <dbReference type="NCBI Taxonomy" id="222440"/>
    <lineage>
        <taxon>Eukaryota</taxon>
        <taxon>Metamonada</taxon>
        <taxon>Preaxostyla</taxon>
        <taxon>Oxymonadida</taxon>
        <taxon>Streblomastigidae</taxon>
        <taxon>Streblomastix</taxon>
    </lineage>
</organism>
<evidence type="ECO:0000313" key="1">
    <source>
        <dbReference type="EMBL" id="KAA6382617.1"/>
    </source>
</evidence>
<dbReference type="AlphaFoldDB" id="A0A5J4VIY5"/>
<proteinExistence type="predicted"/>
<dbReference type="EMBL" id="SNRW01006683">
    <property type="protein sequence ID" value="KAA6382617.1"/>
    <property type="molecule type" value="Genomic_DNA"/>
</dbReference>
<feature type="non-terminal residue" evidence="1">
    <location>
        <position position="1"/>
    </location>
</feature>
<dbReference type="Proteomes" id="UP000324800">
    <property type="component" value="Unassembled WGS sequence"/>
</dbReference>
<gene>
    <name evidence="1" type="ORF">EZS28_021853</name>
</gene>
<sequence>LKKLIELAKRKKHARTRDLISVIGEIQYSRTQFKRGALHTKQLQKLKDKEVASRSWNKWTQINKSVTLDIT</sequence>
<protein>
    <submittedName>
        <fullName evidence="1">Uncharacterized protein</fullName>
    </submittedName>
</protein>
<dbReference type="OrthoDB" id="7477527at2759"/>
<evidence type="ECO:0000313" key="2">
    <source>
        <dbReference type="Proteomes" id="UP000324800"/>
    </source>
</evidence>
<reference evidence="1 2" key="1">
    <citation type="submission" date="2019-03" db="EMBL/GenBank/DDBJ databases">
        <title>Single cell metagenomics reveals metabolic interactions within the superorganism composed of flagellate Streblomastix strix and complex community of Bacteroidetes bacteria on its surface.</title>
        <authorList>
            <person name="Treitli S.C."/>
            <person name="Kolisko M."/>
            <person name="Husnik F."/>
            <person name="Keeling P."/>
            <person name="Hampl V."/>
        </authorList>
    </citation>
    <scope>NUCLEOTIDE SEQUENCE [LARGE SCALE GENOMIC DNA]</scope>
    <source>
        <strain evidence="1">ST1C</strain>
    </source>
</reference>
<name>A0A5J4VIY5_9EUKA</name>